<evidence type="ECO:0000313" key="2">
    <source>
        <dbReference type="Proteomes" id="UP001066276"/>
    </source>
</evidence>
<keyword evidence="2" id="KW-1185">Reference proteome</keyword>
<evidence type="ECO:0000313" key="1">
    <source>
        <dbReference type="EMBL" id="KAJ1202076.1"/>
    </source>
</evidence>
<accession>A0AAV7VNX5</accession>
<protein>
    <submittedName>
        <fullName evidence="1">Uncharacterized protein</fullName>
    </submittedName>
</protein>
<gene>
    <name evidence="1" type="ORF">NDU88_005879</name>
</gene>
<dbReference type="EMBL" id="JANPWB010000003">
    <property type="protein sequence ID" value="KAJ1202076.1"/>
    <property type="molecule type" value="Genomic_DNA"/>
</dbReference>
<proteinExistence type="predicted"/>
<name>A0AAV7VNX5_PLEWA</name>
<comment type="caution">
    <text evidence="1">The sequence shown here is derived from an EMBL/GenBank/DDBJ whole genome shotgun (WGS) entry which is preliminary data.</text>
</comment>
<organism evidence="1 2">
    <name type="scientific">Pleurodeles waltl</name>
    <name type="common">Iberian ribbed newt</name>
    <dbReference type="NCBI Taxonomy" id="8319"/>
    <lineage>
        <taxon>Eukaryota</taxon>
        <taxon>Metazoa</taxon>
        <taxon>Chordata</taxon>
        <taxon>Craniata</taxon>
        <taxon>Vertebrata</taxon>
        <taxon>Euteleostomi</taxon>
        <taxon>Amphibia</taxon>
        <taxon>Batrachia</taxon>
        <taxon>Caudata</taxon>
        <taxon>Salamandroidea</taxon>
        <taxon>Salamandridae</taxon>
        <taxon>Pleurodelinae</taxon>
        <taxon>Pleurodeles</taxon>
    </lineage>
</organism>
<reference evidence="1" key="1">
    <citation type="journal article" date="2022" name="bioRxiv">
        <title>Sequencing and chromosome-scale assembly of the giantPleurodeles waltlgenome.</title>
        <authorList>
            <person name="Brown T."/>
            <person name="Elewa A."/>
            <person name="Iarovenko S."/>
            <person name="Subramanian E."/>
            <person name="Araus A.J."/>
            <person name="Petzold A."/>
            <person name="Susuki M."/>
            <person name="Suzuki K.-i.T."/>
            <person name="Hayashi T."/>
            <person name="Toyoda A."/>
            <person name="Oliveira C."/>
            <person name="Osipova E."/>
            <person name="Leigh N.D."/>
            <person name="Simon A."/>
            <person name="Yun M.H."/>
        </authorList>
    </citation>
    <scope>NUCLEOTIDE SEQUENCE</scope>
    <source>
        <strain evidence="1">20211129_DDA</strain>
        <tissue evidence="1">Liver</tissue>
    </source>
</reference>
<dbReference type="AlphaFoldDB" id="A0AAV7VNX5"/>
<sequence length="84" mass="9651">MANSWADDMAVALARGATPAETIQNGTRFHCLLLLQSRVILNKLKKTNDARHLGTNSKWRPLFYYTSNDAHRLESNPKWRSFFS</sequence>
<dbReference type="Proteomes" id="UP001066276">
    <property type="component" value="Chromosome 2_1"/>
</dbReference>